<protein>
    <submittedName>
        <fullName evidence="2">Uncharacterized protein</fullName>
    </submittedName>
</protein>
<dbReference type="OrthoDB" id="4147590at2759"/>
<feature type="region of interest" description="Disordered" evidence="1">
    <location>
        <begin position="264"/>
        <end position="297"/>
    </location>
</feature>
<feature type="region of interest" description="Disordered" evidence="1">
    <location>
        <begin position="144"/>
        <end position="163"/>
    </location>
</feature>
<dbReference type="HOGENOM" id="CLU_640925_0_0_1"/>
<accession>W9Z6J5</accession>
<feature type="region of interest" description="Disordered" evidence="1">
    <location>
        <begin position="1"/>
        <end position="34"/>
    </location>
</feature>
<evidence type="ECO:0000313" key="2">
    <source>
        <dbReference type="EMBL" id="EXJ90124.1"/>
    </source>
</evidence>
<comment type="caution">
    <text evidence="2">The sequence shown here is derived from an EMBL/GenBank/DDBJ whole genome shotgun (WGS) entry which is preliminary data.</text>
</comment>
<gene>
    <name evidence="2" type="ORF">A1O3_03193</name>
</gene>
<evidence type="ECO:0000313" key="3">
    <source>
        <dbReference type="Proteomes" id="UP000019478"/>
    </source>
</evidence>
<feature type="compositionally biased region" description="Basic and acidic residues" evidence="1">
    <location>
        <begin position="367"/>
        <end position="390"/>
    </location>
</feature>
<sequence>MAVPQDGSASTLSIPPRSSSLAGAGDATRLEQHSRSEQFFDSAYITWPAPRSRYLPPRRSSHDDVEPFPDFQDPSTSLIIARTLLLDHLYSFQRRAVPGTPFQSLHSRIVPSSGHIKEGEDLTRCRASVEKVLGAGQALRARRMQGSYGKPARLRGTDPNMCFGKKEAEPKQLMKMKLKTKVKNGIAEALRIERAFSRRAINGEGQDHGAGEERGRSAHRKHRRARAATPAAHTPKTVMKTLMMLRETYPLYYKSQALPVAASLDSKDQPARKSAEDEQQPTGLGVTLVPSLGHADSQPVLGSGREHLPALPCRSHKPLRTAASMTSLKSAKQTTKALLRRAAAKVGVCRSSASRWEEGTASWDMKSEEDKTVDLGRGKHTVHSELENRPQRRHPRRGDHQQAQVRTRADSAQSDTVAISLSNEELCI</sequence>
<keyword evidence="3" id="KW-1185">Reference proteome</keyword>
<feature type="compositionally biased region" description="Basic and acidic residues" evidence="1">
    <location>
        <begin position="265"/>
        <end position="276"/>
    </location>
</feature>
<dbReference type="GeneID" id="19167321"/>
<proteinExistence type="predicted"/>
<organism evidence="2 3">
    <name type="scientific">Capronia epimyces CBS 606.96</name>
    <dbReference type="NCBI Taxonomy" id="1182542"/>
    <lineage>
        <taxon>Eukaryota</taxon>
        <taxon>Fungi</taxon>
        <taxon>Dikarya</taxon>
        <taxon>Ascomycota</taxon>
        <taxon>Pezizomycotina</taxon>
        <taxon>Eurotiomycetes</taxon>
        <taxon>Chaetothyriomycetidae</taxon>
        <taxon>Chaetothyriales</taxon>
        <taxon>Herpotrichiellaceae</taxon>
        <taxon>Capronia</taxon>
    </lineage>
</organism>
<evidence type="ECO:0000256" key="1">
    <source>
        <dbReference type="SAM" id="MobiDB-lite"/>
    </source>
</evidence>
<feature type="compositionally biased region" description="Basic and acidic residues" evidence="1">
    <location>
        <begin position="205"/>
        <end position="216"/>
    </location>
</feature>
<feature type="region of interest" description="Disordered" evidence="1">
    <location>
        <begin position="200"/>
        <end position="237"/>
    </location>
</feature>
<feature type="compositionally biased region" description="Low complexity" evidence="1">
    <location>
        <begin position="227"/>
        <end position="237"/>
    </location>
</feature>
<name>W9Z6J5_9EURO</name>
<dbReference type="RefSeq" id="XP_007731521.1">
    <property type="nucleotide sequence ID" value="XM_007733331.1"/>
</dbReference>
<dbReference type="Proteomes" id="UP000019478">
    <property type="component" value="Unassembled WGS sequence"/>
</dbReference>
<feature type="region of interest" description="Disordered" evidence="1">
    <location>
        <begin position="367"/>
        <end position="415"/>
    </location>
</feature>
<feature type="compositionally biased region" description="Polar residues" evidence="1">
    <location>
        <begin position="7"/>
        <end position="21"/>
    </location>
</feature>
<feature type="compositionally biased region" description="Polar residues" evidence="1">
    <location>
        <begin position="401"/>
        <end position="415"/>
    </location>
</feature>
<reference evidence="2 3" key="1">
    <citation type="submission" date="2013-03" db="EMBL/GenBank/DDBJ databases">
        <title>The Genome Sequence of Capronia epimyces CBS 606.96.</title>
        <authorList>
            <consortium name="The Broad Institute Genomics Platform"/>
            <person name="Cuomo C."/>
            <person name="de Hoog S."/>
            <person name="Gorbushina A."/>
            <person name="Walker B."/>
            <person name="Young S.K."/>
            <person name="Zeng Q."/>
            <person name="Gargeya S."/>
            <person name="Fitzgerald M."/>
            <person name="Haas B."/>
            <person name="Abouelleil A."/>
            <person name="Allen A.W."/>
            <person name="Alvarado L."/>
            <person name="Arachchi H.M."/>
            <person name="Berlin A.M."/>
            <person name="Chapman S.B."/>
            <person name="Gainer-Dewar J."/>
            <person name="Goldberg J."/>
            <person name="Griggs A."/>
            <person name="Gujja S."/>
            <person name="Hansen M."/>
            <person name="Howarth C."/>
            <person name="Imamovic A."/>
            <person name="Ireland A."/>
            <person name="Larimer J."/>
            <person name="McCowan C."/>
            <person name="Murphy C."/>
            <person name="Pearson M."/>
            <person name="Poon T.W."/>
            <person name="Priest M."/>
            <person name="Roberts A."/>
            <person name="Saif S."/>
            <person name="Shea T."/>
            <person name="Sisk P."/>
            <person name="Sykes S."/>
            <person name="Wortman J."/>
            <person name="Nusbaum C."/>
            <person name="Birren B."/>
        </authorList>
    </citation>
    <scope>NUCLEOTIDE SEQUENCE [LARGE SCALE GENOMIC DNA]</scope>
    <source>
        <strain evidence="2 3">CBS 606.96</strain>
    </source>
</reference>
<feature type="compositionally biased region" description="Basic residues" evidence="1">
    <location>
        <begin position="217"/>
        <end position="226"/>
    </location>
</feature>
<dbReference type="AlphaFoldDB" id="W9Z6J5"/>
<dbReference type="EMBL" id="AMGY01000002">
    <property type="protein sequence ID" value="EXJ90124.1"/>
    <property type="molecule type" value="Genomic_DNA"/>
</dbReference>